<reference evidence="3" key="1">
    <citation type="submission" date="2017-08" db="EMBL/GenBank/DDBJ databases">
        <title>A dynamic microbial community with high functional redundancy inhabits the cold, oxic subseafloor aquifer.</title>
        <authorList>
            <person name="Tully B.J."/>
            <person name="Wheat C.G."/>
            <person name="Glazer B.T."/>
            <person name="Huber J.A."/>
        </authorList>
    </citation>
    <scope>NUCLEOTIDE SEQUENCE [LARGE SCALE GENOMIC DNA]</scope>
</reference>
<protein>
    <submittedName>
        <fullName evidence="2">Uncharacterized protein</fullName>
    </submittedName>
</protein>
<gene>
    <name evidence="2" type="ORF">COB67_06625</name>
</gene>
<keyword evidence="1" id="KW-0732">Signal</keyword>
<dbReference type="PANTHER" id="PTHR35936">
    <property type="entry name" value="MEMBRANE-BOUND LYTIC MUREIN TRANSGLYCOSYLASE F"/>
    <property type="match status" value="1"/>
</dbReference>
<accession>A0A2A4T4W1</accession>
<dbReference type="Proteomes" id="UP000218113">
    <property type="component" value="Unassembled WGS sequence"/>
</dbReference>
<evidence type="ECO:0000256" key="1">
    <source>
        <dbReference type="SAM" id="SignalP"/>
    </source>
</evidence>
<dbReference type="EMBL" id="NVSR01000036">
    <property type="protein sequence ID" value="PCI28319.1"/>
    <property type="molecule type" value="Genomic_DNA"/>
</dbReference>
<evidence type="ECO:0000313" key="3">
    <source>
        <dbReference type="Proteomes" id="UP000218113"/>
    </source>
</evidence>
<feature type="signal peptide" evidence="1">
    <location>
        <begin position="1"/>
        <end position="21"/>
    </location>
</feature>
<dbReference type="SUPFAM" id="SSF53850">
    <property type="entry name" value="Periplasmic binding protein-like II"/>
    <property type="match status" value="1"/>
</dbReference>
<sequence length="252" mass="29324">MKKLLLASLIFCFTFTAAAQAKIKSINFASEYWEEATEKDGTGLYWEIFRMVYKLEEIELKFKIYPYARAMKMVRNKEVDASVGSYAGEFDDVLYSELPFDLDVTSIVYLKSKGIKWEGEKTIAGKKVGWIRDYVYDEYISVKVKKRELNKRKQAYRMLEKGRLDFFMDSLIDVSIQMQKKYIKAEKFQVETFSQGNLYLVFADNKRGAELKAVYDKNMPKLVKSGKIKALFEKWGVPTYAFDEQGSPLAKD</sequence>
<dbReference type="PANTHER" id="PTHR35936:SF6">
    <property type="entry name" value="AMINO ACID ABC TRANSPORTER SUBSTRATE-BINDING PAAT FAMILY PROTEIN"/>
    <property type="match status" value="1"/>
</dbReference>
<name>A0A2A4T4W1_9DELT</name>
<proteinExistence type="predicted"/>
<comment type="caution">
    <text evidence="2">The sequence shown here is derived from an EMBL/GenBank/DDBJ whole genome shotgun (WGS) entry which is preliminary data.</text>
</comment>
<dbReference type="Gene3D" id="3.40.190.10">
    <property type="entry name" value="Periplasmic binding protein-like II"/>
    <property type="match status" value="2"/>
</dbReference>
<feature type="chain" id="PRO_5013195672" evidence="1">
    <location>
        <begin position="22"/>
        <end position="252"/>
    </location>
</feature>
<organism evidence="2 3">
    <name type="scientific">SAR324 cluster bacterium</name>
    <dbReference type="NCBI Taxonomy" id="2024889"/>
    <lineage>
        <taxon>Bacteria</taxon>
        <taxon>Deltaproteobacteria</taxon>
        <taxon>SAR324 cluster</taxon>
    </lineage>
</organism>
<dbReference type="AlphaFoldDB" id="A0A2A4T4W1"/>
<evidence type="ECO:0000313" key="2">
    <source>
        <dbReference type="EMBL" id="PCI28319.1"/>
    </source>
</evidence>